<evidence type="ECO:0000256" key="5">
    <source>
        <dbReference type="ARBA" id="ARBA00022692"/>
    </source>
</evidence>
<feature type="transmembrane region" description="Helical" evidence="9">
    <location>
        <begin position="185"/>
        <end position="207"/>
    </location>
</feature>
<dbReference type="PANTHER" id="PTHR42770:SF18">
    <property type="entry name" value="ARGININE_AGMATINE ANTIPORTER"/>
    <property type="match status" value="1"/>
</dbReference>
<dbReference type="RefSeq" id="WP_188451998.1">
    <property type="nucleotide sequence ID" value="NZ_BMFS01000006.1"/>
</dbReference>
<dbReference type="PANTHER" id="PTHR42770">
    <property type="entry name" value="AMINO ACID TRANSPORTER-RELATED"/>
    <property type="match status" value="1"/>
</dbReference>
<protein>
    <recommendedName>
        <fullName evidence="3">Arginine/agmatine antiporter</fullName>
    </recommendedName>
</protein>
<evidence type="ECO:0000256" key="7">
    <source>
        <dbReference type="ARBA" id="ARBA00023136"/>
    </source>
</evidence>
<name>A0ABQ1XQK7_9PROT</name>
<evidence type="ECO:0000256" key="1">
    <source>
        <dbReference type="ARBA" id="ARBA00004651"/>
    </source>
</evidence>
<evidence type="ECO:0000313" key="10">
    <source>
        <dbReference type="EMBL" id="GGH00396.1"/>
    </source>
</evidence>
<keyword evidence="6 9" id="KW-1133">Transmembrane helix</keyword>
<comment type="caution">
    <text evidence="10">The sequence shown here is derived from an EMBL/GenBank/DDBJ whole genome shotgun (WGS) entry which is preliminary data.</text>
</comment>
<feature type="transmembrane region" description="Helical" evidence="9">
    <location>
        <begin position="380"/>
        <end position="399"/>
    </location>
</feature>
<feature type="transmembrane region" description="Helical" evidence="9">
    <location>
        <begin position="405"/>
        <end position="423"/>
    </location>
</feature>
<feature type="transmembrane region" description="Helical" evidence="9">
    <location>
        <begin position="152"/>
        <end position="173"/>
    </location>
</feature>
<keyword evidence="5 9" id="KW-0812">Transmembrane</keyword>
<dbReference type="PIRSF" id="PIRSF006060">
    <property type="entry name" value="AA_transporter"/>
    <property type="match status" value="1"/>
</dbReference>
<feature type="transmembrane region" description="Helical" evidence="9">
    <location>
        <begin position="326"/>
        <end position="359"/>
    </location>
</feature>
<evidence type="ECO:0000256" key="3">
    <source>
        <dbReference type="ARBA" id="ARBA00021069"/>
    </source>
</evidence>
<keyword evidence="11" id="KW-1185">Reference proteome</keyword>
<dbReference type="InterPro" id="IPR002293">
    <property type="entry name" value="AA/rel_permease1"/>
</dbReference>
<sequence length="431" mass="44894">MAGGEKLQREITARGIWLLAVNGMIGAGIFAVPGGAAALVGVWSPLVYVVCAVLLGLIVACYAELASRFTSTGGPVLYVRTAFGKFAGFETGLAVYATRITAFAANVNLMVASIAFFVPALESGPLRILVIIAIIAVLAGINIAGAKPAMRAMGLLTILKFLPLLAIALVGLFHINPSIFPDNSLGFPASAQWSAAVLLVIYAFVGWEAAVIPAGETREPGKAMPLGLFWALGVVALLYVVIQIVCVAVVPDLASSERALVDAGAILFGPAGALLLTLGVIVSVGGNITGTVVTTPRLTYALALEKTLPAWFGKVDERTHVPANSIIFFAVLAAVLAVVGDFFALAAMSAFVRVLIYVGCIAAMPRVRALPAETEKPMRLPLGWTIPVLAVLGSLVLLSQVPLRSMAITAAFLLAGAVIYMLMQFVNARRA</sequence>
<dbReference type="InterPro" id="IPR050367">
    <property type="entry name" value="APC_superfamily"/>
</dbReference>
<comment type="subcellular location">
    <subcellularLocation>
        <location evidence="1">Cell membrane</location>
        <topology evidence="1">Multi-pass membrane protein</topology>
    </subcellularLocation>
</comment>
<dbReference type="Gene3D" id="1.20.1740.10">
    <property type="entry name" value="Amino acid/polyamine transporter I"/>
    <property type="match status" value="1"/>
</dbReference>
<feature type="transmembrane region" description="Helical" evidence="9">
    <location>
        <begin position="128"/>
        <end position="146"/>
    </location>
</feature>
<comment type="similarity">
    <text evidence="2">Belongs to the amino acid-polyamine-organocation (APC) superfamily. Basic amino acid/polyamine antiporter (APA) (TC 2.A.3.2) family.</text>
</comment>
<accession>A0ABQ1XQK7</accession>
<feature type="transmembrane region" description="Helical" evidence="9">
    <location>
        <begin position="46"/>
        <end position="65"/>
    </location>
</feature>
<dbReference type="EMBL" id="BMFS01000006">
    <property type="protein sequence ID" value="GGH00396.1"/>
    <property type="molecule type" value="Genomic_DNA"/>
</dbReference>
<dbReference type="Proteomes" id="UP000648722">
    <property type="component" value="Unassembled WGS sequence"/>
</dbReference>
<evidence type="ECO:0000256" key="8">
    <source>
        <dbReference type="ARBA" id="ARBA00045636"/>
    </source>
</evidence>
<proteinExistence type="inferred from homology"/>
<comment type="function">
    <text evidence="8">Major component of the acid-resistance (AR) system allowing enteric pathogens to survive the acidic environment in the stomach. Exchanges extracellular arginine for its intracellular decarboxylation product agmatine (Agm) thereby expelling intracellular protons. Probably undergoes several conformational states in order to translocate the substrate across the membrane; keeps the substrate accessible to only 1 side of the membrane at a time by opening and closing 3 membrane-internal gates.</text>
</comment>
<evidence type="ECO:0000256" key="4">
    <source>
        <dbReference type="ARBA" id="ARBA00022475"/>
    </source>
</evidence>
<feature type="transmembrane region" description="Helical" evidence="9">
    <location>
        <begin position="103"/>
        <end position="121"/>
    </location>
</feature>
<dbReference type="Pfam" id="PF13520">
    <property type="entry name" value="AA_permease_2"/>
    <property type="match status" value="1"/>
</dbReference>
<evidence type="ECO:0000313" key="11">
    <source>
        <dbReference type="Proteomes" id="UP000648722"/>
    </source>
</evidence>
<evidence type="ECO:0000256" key="9">
    <source>
        <dbReference type="SAM" id="Phobius"/>
    </source>
</evidence>
<feature type="transmembrane region" description="Helical" evidence="9">
    <location>
        <begin position="263"/>
        <end position="288"/>
    </location>
</feature>
<reference evidence="11" key="1">
    <citation type="journal article" date="2019" name="Int. J. Syst. Evol. Microbiol.">
        <title>The Global Catalogue of Microorganisms (GCM) 10K type strain sequencing project: providing services to taxonomists for standard genome sequencing and annotation.</title>
        <authorList>
            <consortium name="The Broad Institute Genomics Platform"/>
            <consortium name="The Broad Institute Genome Sequencing Center for Infectious Disease"/>
            <person name="Wu L."/>
            <person name="Ma J."/>
        </authorList>
    </citation>
    <scope>NUCLEOTIDE SEQUENCE [LARGE SCALE GENOMIC DNA]</scope>
    <source>
        <strain evidence="11">CGMCC 1.12766</strain>
    </source>
</reference>
<keyword evidence="7 9" id="KW-0472">Membrane</keyword>
<organism evidence="10 11">
    <name type="scientific">Glycocaulis albus</name>
    <dbReference type="NCBI Taxonomy" id="1382801"/>
    <lineage>
        <taxon>Bacteria</taxon>
        <taxon>Pseudomonadati</taxon>
        <taxon>Pseudomonadota</taxon>
        <taxon>Alphaproteobacteria</taxon>
        <taxon>Maricaulales</taxon>
        <taxon>Maricaulaceae</taxon>
        <taxon>Glycocaulis</taxon>
    </lineage>
</organism>
<feature type="transmembrane region" description="Helical" evidence="9">
    <location>
        <begin position="16"/>
        <end position="40"/>
    </location>
</feature>
<keyword evidence="4" id="KW-1003">Cell membrane</keyword>
<evidence type="ECO:0000256" key="2">
    <source>
        <dbReference type="ARBA" id="ARBA00008220"/>
    </source>
</evidence>
<gene>
    <name evidence="10" type="ORF">GCM10007420_15470</name>
</gene>
<feature type="transmembrane region" description="Helical" evidence="9">
    <location>
        <begin position="227"/>
        <end position="251"/>
    </location>
</feature>
<evidence type="ECO:0000256" key="6">
    <source>
        <dbReference type="ARBA" id="ARBA00022989"/>
    </source>
</evidence>